<evidence type="ECO:0000256" key="1">
    <source>
        <dbReference type="SAM" id="MobiDB-lite"/>
    </source>
</evidence>
<protein>
    <submittedName>
        <fullName evidence="2">Uncharacterized protein</fullName>
    </submittedName>
</protein>
<reference evidence="2 3" key="1">
    <citation type="journal article" date="2017" name="Front. Microbiol.">
        <title>Double-Face Meets the Bacterial World: The Opportunistic Pathogen Stenotrophomonas maltophilia.</title>
        <authorList>
            <person name="Lira F."/>
            <person name="Berg G."/>
            <person name="Martinez J.L."/>
        </authorList>
    </citation>
    <scope>NUCLEOTIDE SEQUENCE [LARGE SCALE GENOMIC DNA]</scope>
    <source>
        <strain evidence="2 3">EA1</strain>
    </source>
</reference>
<sequence length="71" mass="7846">MDAATEPTWMYLRRPPQPDPPRHPTECQLLPLLLLRLLPSPLQVQGCKPCRTPLTPPECCAAPDSGTAAWT</sequence>
<evidence type="ECO:0000313" key="2">
    <source>
        <dbReference type="EMBL" id="PJL31592.1"/>
    </source>
</evidence>
<dbReference type="Proteomes" id="UP000230167">
    <property type="component" value="Unassembled WGS sequence"/>
</dbReference>
<dbReference type="AlphaFoldDB" id="A0A2J0UDS0"/>
<gene>
    <name evidence="2" type="ORF">B9Y64_08440</name>
</gene>
<feature type="region of interest" description="Disordered" evidence="1">
    <location>
        <begin position="1"/>
        <end position="23"/>
    </location>
</feature>
<evidence type="ECO:0000313" key="3">
    <source>
        <dbReference type="Proteomes" id="UP000230167"/>
    </source>
</evidence>
<organism evidence="2 3">
    <name type="scientific">Stenotrophomonas maltophilia</name>
    <name type="common">Pseudomonas maltophilia</name>
    <name type="synonym">Xanthomonas maltophilia</name>
    <dbReference type="NCBI Taxonomy" id="40324"/>
    <lineage>
        <taxon>Bacteria</taxon>
        <taxon>Pseudomonadati</taxon>
        <taxon>Pseudomonadota</taxon>
        <taxon>Gammaproteobacteria</taxon>
        <taxon>Lysobacterales</taxon>
        <taxon>Lysobacteraceae</taxon>
        <taxon>Stenotrophomonas</taxon>
        <taxon>Stenotrophomonas maltophilia group</taxon>
    </lineage>
</organism>
<comment type="caution">
    <text evidence="2">The sequence shown here is derived from an EMBL/GenBank/DDBJ whole genome shotgun (WGS) entry which is preliminary data.</text>
</comment>
<name>A0A2J0UDS0_STEMA</name>
<proteinExistence type="predicted"/>
<dbReference type="EMBL" id="NEQV01000002">
    <property type="protein sequence ID" value="PJL31592.1"/>
    <property type="molecule type" value="Genomic_DNA"/>
</dbReference>
<accession>A0A2J0UDS0</accession>